<dbReference type="InterPro" id="IPR047057">
    <property type="entry name" value="MerR_fam"/>
</dbReference>
<organism evidence="3 4">
    <name type="scientific">Pacificispira spongiicola</name>
    <dbReference type="NCBI Taxonomy" id="2729598"/>
    <lineage>
        <taxon>Bacteria</taxon>
        <taxon>Pseudomonadati</taxon>
        <taxon>Pseudomonadota</taxon>
        <taxon>Alphaproteobacteria</taxon>
        <taxon>Rhodospirillales</taxon>
        <taxon>Rhodospirillaceae</taxon>
        <taxon>Pacificispira</taxon>
    </lineage>
</organism>
<keyword evidence="4" id="KW-1185">Reference proteome</keyword>
<dbReference type="InterPro" id="IPR000551">
    <property type="entry name" value="MerR-type_HTH_dom"/>
</dbReference>
<evidence type="ECO:0000256" key="1">
    <source>
        <dbReference type="ARBA" id="ARBA00023125"/>
    </source>
</evidence>
<evidence type="ECO:0000313" key="4">
    <source>
        <dbReference type="Proteomes" id="UP000539372"/>
    </source>
</evidence>
<dbReference type="PANTHER" id="PTHR30204">
    <property type="entry name" value="REDOX-CYCLING DRUG-SENSING TRANSCRIPTIONAL ACTIVATOR SOXR"/>
    <property type="match status" value="1"/>
</dbReference>
<accession>A0A7Y0E2U4</accession>
<evidence type="ECO:0000313" key="3">
    <source>
        <dbReference type="EMBL" id="NMM46217.1"/>
    </source>
</evidence>
<keyword evidence="1" id="KW-0238">DNA-binding</keyword>
<dbReference type="GO" id="GO:0003677">
    <property type="term" value="F:DNA binding"/>
    <property type="evidence" value="ECO:0007669"/>
    <property type="project" value="UniProtKB-KW"/>
</dbReference>
<dbReference type="AlphaFoldDB" id="A0A7Y0E2U4"/>
<dbReference type="EMBL" id="JABBNT010000005">
    <property type="protein sequence ID" value="NMM46217.1"/>
    <property type="molecule type" value="Genomic_DNA"/>
</dbReference>
<dbReference type="Gene3D" id="1.10.1660.10">
    <property type="match status" value="1"/>
</dbReference>
<dbReference type="PANTHER" id="PTHR30204:SF15">
    <property type="entry name" value="BLL5018 PROTEIN"/>
    <property type="match status" value="1"/>
</dbReference>
<gene>
    <name evidence="3" type="ORF">HH303_17130</name>
</gene>
<comment type="caution">
    <text evidence="3">The sequence shown here is derived from an EMBL/GenBank/DDBJ whole genome shotgun (WGS) entry which is preliminary data.</text>
</comment>
<dbReference type="SUPFAM" id="SSF46955">
    <property type="entry name" value="Putative DNA-binding domain"/>
    <property type="match status" value="1"/>
</dbReference>
<name>A0A7Y0E2U4_9PROT</name>
<protein>
    <submittedName>
        <fullName evidence="3">MerR family transcriptional regulator</fullName>
    </submittedName>
</protein>
<dbReference type="InterPro" id="IPR009061">
    <property type="entry name" value="DNA-bd_dom_put_sf"/>
</dbReference>
<dbReference type="CDD" id="cd04765">
    <property type="entry name" value="HTH_MlrA-like_sg2"/>
    <property type="match status" value="1"/>
</dbReference>
<dbReference type="GO" id="GO:0003700">
    <property type="term" value="F:DNA-binding transcription factor activity"/>
    <property type="evidence" value="ECO:0007669"/>
    <property type="project" value="InterPro"/>
</dbReference>
<feature type="domain" description="HTH merR-type" evidence="2">
    <location>
        <begin position="19"/>
        <end position="87"/>
    </location>
</feature>
<reference evidence="3 4" key="1">
    <citation type="submission" date="2020-04" db="EMBL/GenBank/DDBJ databases">
        <title>Rhodospirillaceae bacterium KN72 isolated from deep sea.</title>
        <authorList>
            <person name="Zhang D.-C."/>
        </authorList>
    </citation>
    <scope>NUCLEOTIDE SEQUENCE [LARGE SCALE GENOMIC DNA]</scope>
    <source>
        <strain evidence="3 4">KN72</strain>
    </source>
</reference>
<evidence type="ECO:0000259" key="2">
    <source>
        <dbReference type="PROSITE" id="PS50937"/>
    </source>
</evidence>
<dbReference type="PROSITE" id="PS50937">
    <property type="entry name" value="HTH_MERR_2"/>
    <property type="match status" value="1"/>
</dbReference>
<dbReference type="SMART" id="SM00422">
    <property type="entry name" value="HTH_MERR"/>
    <property type="match status" value="1"/>
</dbReference>
<proteinExistence type="predicted"/>
<dbReference type="Proteomes" id="UP000539372">
    <property type="component" value="Unassembled WGS sequence"/>
</dbReference>
<dbReference type="Pfam" id="PF13411">
    <property type="entry name" value="MerR_1"/>
    <property type="match status" value="1"/>
</dbReference>
<sequence length="148" mass="16749">MTELSDQPRPEKSADAFRTITEVADLLDIQQHVLRFWETKFSHIKPMKRAGGRRYYRPEDVRLLQVIRRLLHEEGYTIRGVQKLLRENGIKTVLDWGEEGTPLPAPEQDVPVVAAGLKQSDLEALKALRNDLAAARALLAEPLNGDIS</sequence>